<feature type="transmembrane region" description="Helical" evidence="5">
    <location>
        <begin position="172"/>
        <end position="194"/>
    </location>
</feature>
<dbReference type="AlphaFoldDB" id="A0A6G0XSN6"/>
<organism evidence="7 8">
    <name type="scientific">Aphanomyces euteiches</name>
    <dbReference type="NCBI Taxonomy" id="100861"/>
    <lineage>
        <taxon>Eukaryota</taxon>
        <taxon>Sar</taxon>
        <taxon>Stramenopiles</taxon>
        <taxon>Oomycota</taxon>
        <taxon>Saprolegniomycetes</taxon>
        <taxon>Saprolegniales</taxon>
        <taxon>Verrucalvaceae</taxon>
        <taxon>Aphanomyces</taxon>
    </lineage>
</organism>
<feature type="transmembrane region" description="Helical" evidence="5">
    <location>
        <begin position="6"/>
        <end position="29"/>
    </location>
</feature>
<comment type="subcellular location">
    <subcellularLocation>
        <location evidence="1">Membrane</location>
        <topology evidence="1">Multi-pass membrane protein</topology>
    </subcellularLocation>
</comment>
<dbReference type="Gene3D" id="1.20.1070.10">
    <property type="entry name" value="Rhodopsin 7-helix transmembrane proteins"/>
    <property type="match status" value="1"/>
</dbReference>
<feature type="domain" description="G-protein coupled receptors family 2 profile 2" evidence="6">
    <location>
        <begin position="4"/>
        <end position="271"/>
    </location>
</feature>
<sequence length="303" mass="33968">MISTTPLIAFSSSVSLCACAIMLVCFVVFEESRRCGRRILFCLHLTDLVGALAWMLTLAPCIAQPPLHSSTPLLCYIQGYLLQFTTLSSYLWTTCFAFHLYQILLKQNKTPEMYEVRYLCFAWGIPLLILAAFATQQACGFTLIGFGGLPWCWIRSWSEGHWSSDGFMLQMVFFYGPLLIAVVFNLVLFVLVAAKLGSSTTVMSTDLEDKVRHRMMAYIGIFLITSVWGALGRTFQVISPGHELSPVFLTLSAFFSPLQGFLNCIIYGLNRMVKSERLRVYFNENLVASSSPLDGFQSALDVK</sequence>
<gene>
    <name evidence="7" type="ORF">Ae201684_001891</name>
</gene>
<accession>A0A6G0XSN6</accession>
<feature type="transmembrane region" description="Helical" evidence="5">
    <location>
        <begin position="116"/>
        <end position="134"/>
    </location>
</feature>
<dbReference type="InterPro" id="IPR017981">
    <property type="entry name" value="GPCR_2-like_7TM"/>
</dbReference>
<comment type="caution">
    <text evidence="7">The sequence shown here is derived from an EMBL/GenBank/DDBJ whole genome shotgun (WGS) entry which is preliminary data.</text>
</comment>
<evidence type="ECO:0000256" key="4">
    <source>
        <dbReference type="ARBA" id="ARBA00023136"/>
    </source>
</evidence>
<dbReference type="PROSITE" id="PS50261">
    <property type="entry name" value="G_PROTEIN_RECEP_F2_4"/>
    <property type="match status" value="1"/>
</dbReference>
<evidence type="ECO:0000256" key="1">
    <source>
        <dbReference type="ARBA" id="ARBA00004141"/>
    </source>
</evidence>
<evidence type="ECO:0000313" key="7">
    <source>
        <dbReference type="EMBL" id="KAF0743419.1"/>
    </source>
</evidence>
<dbReference type="Pfam" id="PF05462">
    <property type="entry name" value="Dicty_CAR"/>
    <property type="match status" value="1"/>
</dbReference>
<dbReference type="InterPro" id="IPR022343">
    <property type="entry name" value="GCR1-cAMP_receptor"/>
</dbReference>
<keyword evidence="2 5" id="KW-0812">Transmembrane</keyword>
<feature type="transmembrane region" description="Helical" evidence="5">
    <location>
        <begin position="41"/>
        <end position="60"/>
    </location>
</feature>
<dbReference type="CDD" id="cd13952">
    <property type="entry name" value="7tm_classB"/>
    <property type="match status" value="1"/>
</dbReference>
<dbReference type="EMBL" id="VJMJ01000017">
    <property type="protein sequence ID" value="KAF0743419.1"/>
    <property type="molecule type" value="Genomic_DNA"/>
</dbReference>
<evidence type="ECO:0000259" key="6">
    <source>
        <dbReference type="PROSITE" id="PS50261"/>
    </source>
</evidence>
<dbReference type="Proteomes" id="UP000481153">
    <property type="component" value="Unassembled WGS sequence"/>
</dbReference>
<dbReference type="PRINTS" id="PR02001">
    <property type="entry name" value="GCR1CAMPR"/>
</dbReference>
<keyword evidence="3 5" id="KW-1133">Transmembrane helix</keyword>
<feature type="transmembrane region" description="Helical" evidence="5">
    <location>
        <begin position="215"/>
        <end position="235"/>
    </location>
</feature>
<dbReference type="PANTHER" id="PTHR23112:SF0">
    <property type="entry name" value="TRANSMEMBRANE PROTEIN 116"/>
    <property type="match status" value="1"/>
</dbReference>
<dbReference type="SUPFAM" id="SSF81321">
    <property type="entry name" value="Family A G protein-coupled receptor-like"/>
    <property type="match status" value="1"/>
</dbReference>
<dbReference type="VEuPathDB" id="FungiDB:AeMF1_011702"/>
<dbReference type="GO" id="GO:0030552">
    <property type="term" value="F:cAMP binding"/>
    <property type="evidence" value="ECO:0007669"/>
    <property type="project" value="InterPro"/>
</dbReference>
<dbReference type="GO" id="GO:0007166">
    <property type="term" value="P:cell surface receptor signaling pathway"/>
    <property type="evidence" value="ECO:0007669"/>
    <property type="project" value="InterPro"/>
</dbReference>
<evidence type="ECO:0000256" key="5">
    <source>
        <dbReference type="SAM" id="Phobius"/>
    </source>
</evidence>
<dbReference type="GO" id="GO:0007189">
    <property type="term" value="P:adenylate cyclase-activating G protein-coupled receptor signaling pathway"/>
    <property type="evidence" value="ECO:0007669"/>
    <property type="project" value="TreeGrafter"/>
</dbReference>
<feature type="transmembrane region" description="Helical" evidence="5">
    <location>
        <begin position="247"/>
        <end position="269"/>
    </location>
</feature>
<name>A0A6G0XSN6_9STRA</name>
<reference evidence="7 8" key="1">
    <citation type="submission" date="2019-07" db="EMBL/GenBank/DDBJ databases">
        <title>Genomics analysis of Aphanomyces spp. identifies a new class of oomycete effector associated with host adaptation.</title>
        <authorList>
            <person name="Gaulin E."/>
        </authorList>
    </citation>
    <scope>NUCLEOTIDE SEQUENCE [LARGE SCALE GENOMIC DNA]</scope>
    <source>
        <strain evidence="7 8">ATCC 201684</strain>
    </source>
</reference>
<dbReference type="GO" id="GO:0005886">
    <property type="term" value="C:plasma membrane"/>
    <property type="evidence" value="ECO:0007669"/>
    <property type="project" value="TreeGrafter"/>
</dbReference>
<keyword evidence="4 5" id="KW-0472">Membrane</keyword>
<proteinExistence type="predicted"/>
<keyword evidence="8" id="KW-1185">Reference proteome</keyword>
<feature type="transmembrane region" description="Helical" evidence="5">
    <location>
        <begin position="80"/>
        <end position="104"/>
    </location>
</feature>
<dbReference type="GO" id="GO:0004930">
    <property type="term" value="F:G protein-coupled receptor activity"/>
    <property type="evidence" value="ECO:0007669"/>
    <property type="project" value="InterPro"/>
</dbReference>
<evidence type="ECO:0000256" key="3">
    <source>
        <dbReference type="ARBA" id="ARBA00022989"/>
    </source>
</evidence>
<dbReference type="InterPro" id="IPR000848">
    <property type="entry name" value="GPCR_cAMP"/>
</dbReference>
<evidence type="ECO:0000256" key="2">
    <source>
        <dbReference type="ARBA" id="ARBA00022692"/>
    </source>
</evidence>
<dbReference type="PANTHER" id="PTHR23112">
    <property type="entry name" value="G PROTEIN-COUPLED RECEPTOR 157-RELATED"/>
    <property type="match status" value="1"/>
</dbReference>
<evidence type="ECO:0000313" key="8">
    <source>
        <dbReference type="Proteomes" id="UP000481153"/>
    </source>
</evidence>
<dbReference type="PRINTS" id="PR00247">
    <property type="entry name" value="GPCRCAMP"/>
</dbReference>
<protein>
    <recommendedName>
        <fullName evidence="6">G-protein coupled receptors family 2 profile 2 domain-containing protein</fullName>
    </recommendedName>
</protein>